<protein>
    <submittedName>
        <fullName evidence="1">Uncharacterized protein</fullName>
    </submittedName>
</protein>
<dbReference type="EMBL" id="CAUYUJ010014194">
    <property type="protein sequence ID" value="CAK0838041.1"/>
    <property type="molecule type" value="Genomic_DNA"/>
</dbReference>
<evidence type="ECO:0000313" key="2">
    <source>
        <dbReference type="Proteomes" id="UP001189429"/>
    </source>
</evidence>
<name>A0ABN9SZN4_9DINO</name>
<comment type="caution">
    <text evidence="1">The sequence shown here is derived from an EMBL/GenBank/DDBJ whole genome shotgun (WGS) entry which is preliminary data.</text>
</comment>
<reference evidence="1" key="1">
    <citation type="submission" date="2023-10" db="EMBL/GenBank/DDBJ databases">
        <authorList>
            <person name="Chen Y."/>
            <person name="Shah S."/>
            <person name="Dougan E. K."/>
            <person name="Thang M."/>
            <person name="Chan C."/>
        </authorList>
    </citation>
    <scope>NUCLEOTIDE SEQUENCE [LARGE SCALE GENOMIC DNA]</scope>
</reference>
<sequence length="113" mass="12407">MNEREFRKHFDARGLTQKDTRMLFKMLTSYNSGTVCQGGEKRVQLSAFLAGCMRLKGEASSMDVYAVSCGLHFVRAAQAEFGAWAEGQFAELRARLEDTAALTRAPGRGPPGS</sequence>
<accession>A0ABN9SZN4</accession>
<organism evidence="1 2">
    <name type="scientific">Prorocentrum cordatum</name>
    <dbReference type="NCBI Taxonomy" id="2364126"/>
    <lineage>
        <taxon>Eukaryota</taxon>
        <taxon>Sar</taxon>
        <taxon>Alveolata</taxon>
        <taxon>Dinophyceae</taxon>
        <taxon>Prorocentrales</taxon>
        <taxon>Prorocentraceae</taxon>
        <taxon>Prorocentrum</taxon>
    </lineage>
</organism>
<dbReference type="Proteomes" id="UP001189429">
    <property type="component" value="Unassembled WGS sequence"/>
</dbReference>
<proteinExistence type="predicted"/>
<gene>
    <name evidence="1" type="ORF">PCOR1329_LOCUS34074</name>
</gene>
<evidence type="ECO:0000313" key="1">
    <source>
        <dbReference type="EMBL" id="CAK0838041.1"/>
    </source>
</evidence>
<keyword evidence="2" id="KW-1185">Reference proteome</keyword>